<comment type="caution">
    <text evidence="1">The sequence shown here is derived from an EMBL/GenBank/DDBJ whole genome shotgun (WGS) entry which is preliminary data.</text>
</comment>
<protein>
    <recommendedName>
        <fullName evidence="3">Pilus assembly protein PilO</fullName>
    </recommendedName>
</protein>
<proteinExistence type="predicted"/>
<keyword evidence="2" id="KW-1185">Reference proteome</keyword>
<organism evidence="1 2">
    <name type="scientific">Rouxiella silvae</name>
    <dbReference type="NCBI Taxonomy" id="1646373"/>
    <lineage>
        <taxon>Bacteria</taxon>
        <taxon>Pseudomonadati</taxon>
        <taxon>Pseudomonadota</taxon>
        <taxon>Gammaproteobacteria</taxon>
        <taxon>Enterobacterales</taxon>
        <taxon>Yersiniaceae</taxon>
        <taxon>Rouxiella</taxon>
    </lineage>
</organism>
<reference evidence="1 2" key="1">
    <citation type="journal article" date="2017" name="Int. J. Syst. Evol. Microbiol.">
        <title>Rouxiella badensis sp. nov. and Rouxiella silvae sp. nov. isolated from peat bog soil in Germany and emendation of the genus description.</title>
        <authorList>
            <person name="Le Fleche-Mateos A."/>
            <person name="Kugler J.H."/>
            <person name="Hansen S.H."/>
            <person name="Syldatk C."/>
            <person name="Hausmann R."/>
            <person name="Lomprez F."/>
            <person name="Vandenbogaert M."/>
            <person name="Manuguerra J.C."/>
            <person name="Grimont P.A."/>
        </authorList>
    </citation>
    <scope>NUCLEOTIDE SEQUENCE [LARGE SCALE GENOMIC DNA]</scope>
    <source>
        <strain evidence="1 2">213</strain>
    </source>
</reference>
<accession>A0ABX3U366</accession>
<gene>
    <name evidence="1" type="ORF">BS639_07220</name>
</gene>
<name>A0ABX3U366_9GAMM</name>
<dbReference type="Proteomes" id="UP000192722">
    <property type="component" value="Unassembled WGS sequence"/>
</dbReference>
<evidence type="ECO:0000313" key="2">
    <source>
        <dbReference type="Proteomes" id="UP000192722"/>
    </source>
</evidence>
<evidence type="ECO:0008006" key="3">
    <source>
        <dbReference type="Google" id="ProtNLM"/>
    </source>
</evidence>
<evidence type="ECO:0000313" key="1">
    <source>
        <dbReference type="EMBL" id="ORJ21915.1"/>
    </source>
</evidence>
<dbReference type="EMBL" id="MRWD01000013">
    <property type="protein sequence ID" value="ORJ21915.1"/>
    <property type="molecule type" value="Genomic_DNA"/>
</dbReference>
<sequence>MQLLQRPDWHIALGVATALLLFISAGYQFALTGLLQLADARQEQVQQQRQMIAVQQRTLLRLPSRAALQAERLKIVQIDSATQPLPQRILAPLNAAGGRLLHWLPATQEASSVKELRQRGTFILQMRYAELLQFLQQLLGHTLTPVVIEQLRMTQSVTSKPQGASPLLDVTLLLADYRGQIAQAWAATIFSTASGRDPFSRQQLSACQQENRWQDLAQLKGTLGESNNYTGWLMLSAGTWFKAVPGQTLADGKWRIDAVTRKQVLISLDDPQCGLQRHTFTLAES</sequence>